<sequence>MNSTISPLNIGTTNTSMSSSISTLSQIFNAPLGRDIGPNNHESLLMILPNGPSSFTPSLRKFRHLKSIFCRNLQMLPNHHHDNNERYIIPSTYFTLHAPPPYLNISKLSIDDQELSNNNNNNNIETDIDTEEQQQQQESNINELENEQQIENKEYIIHEYNDDQDYSDDDDDDFDDLPPPFYTSEVVSNSNNPNWNPFDCYRPLPDEILERFNSFNLCIWDENNDEEPIYQTDVDLTLLEFICSDSKQFVNLTLPPNSIVFELKDGYYVTKETKMGINSTDLSDYKFGSSQHASSNSSSSPNGVNGSGGKKPITGNQTLFLCIIAKRLQNISTIKENKMLEKQIEEKLAKHSQYLEKVHKLEMLTNRVNQLREEYFKQKEQLEKDKENIVEMKKELIPRATSLTNSGIVFYSSLVQLVEEKKLMDLDMEILMNLKSSLEKKKWHLLSQIRSIYPIQQGNRALTINNIPLPHSDFNGYDEEMIATALGYVCHLLFLASKYLEVPLRYPMSPMASRSYIKDEISHFTSSKFPLYSKGVEKRIFDYAVFLLNKNLEQLLNSQGLNVFKLKETLPNIQILLGRSRIGDDHPEAPPK</sequence>
<proteinExistence type="predicted"/>
<evidence type="ECO:0000256" key="3">
    <source>
        <dbReference type="SAM" id="MobiDB-lite"/>
    </source>
</evidence>
<evidence type="ECO:0000313" key="4">
    <source>
        <dbReference type="EMBL" id="KYR02688.1"/>
    </source>
</evidence>
<feature type="region of interest" description="Disordered" evidence="3">
    <location>
        <begin position="288"/>
        <end position="309"/>
    </location>
</feature>
<accession>A0A152A8Z2</accession>
<dbReference type="OrthoDB" id="19305at2759"/>
<dbReference type="InterPro" id="IPR038274">
    <property type="entry name" value="Atg6/Beclin_C_sf"/>
</dbReference>
<evidence type="ECO:0000256" key="2">
    <source>
        <dbReference type="SAM" id="Coils"/>
    </source>
</evidence>
<evidence type="ECO:0000313" key="5">
    <source>
        <dbReference type="Proteomes" id="UP000076078"/>
    </source>
</evidence>
<evidence type="ECO:0000256" key="1">
    <source>
        <dbReference type="ARBA" id="ARBA00023054"/>
    </source>
</evidence>
<feature type="compositionally biased region" description="Low complexity" evidence="3">
    <location>
        <begin position="288"/>
        <end position="304"/>
    </location>
</feature>
<dbReference type="FunCoup" id="A0A152A8Z2">
    <property type="interactions" value="565"/>
</dbReference>
<comment type="caution">
    <text evidence="4">The sequence shown here is derived from an EMBL/GenBank/DDBJ whole genome shotgun (WGS) entry which is preliminary data.</text>
</comment>
<feature type="coiled-coil region" evidence="2">
    <location>
        <begin position="337"/>
        <end position="395"/>
    </location>
</feature>
<dbReference type="Pfam" id="PF10186">
    <property type="entry name" value="ATG14"/>
    <property type="match status" value="1"/>
</dbReference>
<dbReference type="STRING" id="361077.A0A152A8Z2"/>
<feature type="coiled-coil region" evidence="2">
    <location>
        <begin position="127"/>
        <end position="154"/>
    </location>
</feature>
<dbReference type="AlphaFoldDB" id="A0A152A8Z2"/>
<dbReference type="OMA" id="RYPMTPM"/>
<dbReference type="InParanoid" id="A0A152A8Z2"/>
<protein>
    <submittedName>
        <fullName evidence="4">Uncharacterized protein</fullName>
    </submittedName>
</protein>
<dbReference type="Proteomes" id="UP000076078">
    <property type="component" value="Unassembled WGS sequence"/>
</dbReference>
<gene>
    <name evidence="4" type="ORF">DLAC_00147</name>
</gene>
<dbReference type="GO" id="GO:0000149">
    <property type="term" value="F:SNARE binding"/>
    <property type="evidence" value="ECO:0007669"/>
    <property type="project" value="TreeGrafter"/>
</dbReference>
<dbReference type="GO" id="GO:0005768">
    <property type="term" value="C:endosome"/>
    <property type="evidence" value="ECO:0007669"/>
    <property type="project" value="TreeGrafter"/>
</dbReference>
<dbReference type="InterPro" id="IPR018791">
    <property type="entry name" value="UV_resistance/autophagy_Atg14"/>
</dbReference>
<dbReference type="GO" id="GO:0035493">
    <property type="term" value="P:SNARE complex assembly"/>
    <property type="evidence" value="ECO:0007669"/>
    <property type="project" value="TreeGrafter"/>
</dbReference>
<dbReference type="Gene3D" id="1.10.418.40">
    <property type="entry name" value="Autophagy protein 6/Beclin 1"/>
    <property type="match status" value="1"/>
</dbReference>
<dbReference type="PANTHER" id="PTHR15157:SF5">
    <property type="entry name" value="UV RADIATION RESISTANCE-ASSOCIATED GENE PROTEIN"/>
    <property type="match status" value="1"/>
</dbReference>
<organism evidence="4 5">
    <name type="scientific">Tieghemostelium lacteum</name>
    <name type="common">Slime mold</name>
    <name type="synonym">Dictyostelium lacteum</name>
    <dbReference type="NCBI Taxonomy" id="361077"/>
    <lineage>
        <taxon>Eukaryota</taxon>
        <taxon>Amoebozoa</taxon>
        <taxon>Evosea</taxon>
        <taxon>Eumycetozoa</taxon>
        <taxon>Dictyostelia</taxon>
        <taxon>Dictyosteliales</taxon>
        <taxon>Raperosteliaceae</taxon>
        <taxon>Tieghemostelium</taxon>
    </lineage>
</organism>
<reference evidence="4 5" key="1">
    <citation type="submission" date="2015-12" db="EMBL/GenBank/DDBJ databases">
        <title>Dictyostelia acquired genes for synthesis and detection of signals that induce cell-type specialization by lateral gene transfer from prokaryotes.</title>
        <authorList>
            <person name="Gloeckner G."/>
            <person name="Schaap P."/>
        </authorList>
    </citation>
    <scope>NUCLEOTIDE SEQUENCE [LARGE SCALE GENOMIC DNA]</scope>
    <source>
        <strain evidence="4 5">TK</strain>
    </source>
</reference>
<keyword evidence="1 2" id="KW-0175">Coiled coil</keyword>
<dbReference type="GO" id="GO:0032991">
    <property type="term" value="C:protein-containing complex"/>
    <property type="evidence" value="ECO:0007669"/>
    <property type="project" value="UniProtKB-ARBA"/>
</dbReference>
<keyword evidence="5" id="KW-1185">Reference proteome</keyword>
<dbReference type="PANTHER" id="PTHR15157">
    <property type="entry name" value="UV RADIATION RESISTANCE-ASSOCIATED GENE PROTEIN"/>
    <property type="match status" value="1"/>
</dbReference>
<dbReference type="GO" id="GO:0000323">
    <property type="term" value="C:lytic vacuole"/>
    <property type="evidence" value="ECO:0007669"/>
    <property type="project" value="TreeGrafter"/>
</dbReference>
<name>A0A152A8Z2_TIELA</name>
<dbReference type="EMBL" id="LODT01000001">
    <property type="protein sequence ID" value="KYR02688.1"/>
    <property type="molecule type" value="Genomic_DNA"/>
</dbReference>